<dbReference type="AlphaFoldDB" id="A0AAP2E144"/>
<keyword evidence="2 10" id="KW-0813">Transport</keyword>
<accession>A0AAP2E144</accession>
<keyword evidence="8 14" id="KW-0675">Receptor</keyword>
<feature type="domain" description="TonB-dependent receptor-like beta-barrel" evidence="12">
    <location>
        <begin position="381"/>
        <end position="758"/>
    </location>
</feature>
<evidence type="ECO:0000313" key="15">
    <source>
        <dbReference type="Proteomes" id="UP001319080"/>
    </source>
</evidence>
<keyword evidence="7 10" id="KW-0472">Membrane</keyword>
<dbReference type="EMBL" id="JAHESE010000026">
    <property type="protein sequence ID" value="MBT1710830.1"/>
    <property type="molecule type" value="Genomic_DNA"/>
</dbReference>
<dbReference type="PROSITE" id="PS52016">
    <property type="entry name" value="TONB_DEPENDENT_REC_3"/>
    <property type="match status" value="1"/>
</dbReference>
<dbReference type="Gene3D" id="2.170.130.10">
    <property type="entry name" value="TonB-dependent receptor, plug domain"/>
    <property type="match status" value="1"/>
</dbReference>
<proteinExistence type="inferred from homology"/>
<dbReference type="GO" id="GO:0009279">
    <property type="term" value="C:cell outer membrane"/>
    <property type="evidence" value="ECO:0007669"/>
    <property type="project" value="UniProtKB-SubCell"/>
</dbReference>
<evidence type="ECO:0000256" key="6">
    <source>
        <dbReference type="ARBA" id="ARBA00023077"/>
    </source>
</evidence>
<evidence type="ECO:0000313" key="14">
    <source>
        <dbReference type="EMBL" id="MBT1710830.1"/>
    </source>
</evidence>
<dbReference type="Pfam" id="PF00593">
    <property type="entry name" value="TonB_dep_Rec_b-barrel"/>
    <property type="match status" value="1"/>
</dbReference>
<evidence type="ECO:0000256" key="5">
    <source>
        <dbReference type="ARBA" id="ARBA00022729"/>
    </source>
</evidence>
<keyword evidence="9 10" id="KW-0998">Cell outer membrane</keyword>
<organism evidence="14 15">
    <name type="scientific">Dawidia cretensis</name>
    <dbReference type="NCBI Taxonomy" id="2782350"/>
    <lineage>
        <taxon>Bacteria</taxon>
        <taxon>Pseudomonadati</taxon>
        <taxon>Bacteroidota</taxon>
        <taxon>Cytophagia</taxon>
        <taxon>Cytophagales</taxon>
        <taxon>Chryseotaleaceae</taxon>
        <taxon>Dawidia</taxon>
    </lineage>
</organism>
<evidence type="ECO:0000256" key="7">
    <source>
        <dbReference type="ARBA" id="ARBA00023136"/>
    </source>
</evidence>
<keyword evidence="6 11" id="KW-0798">TonB box</keyword>
<dbReference type="GO" id="GO:0044718">
    <property type="term" value="P:siderophore transmembrane transport"/>
    <property type="evidence" value="ECO:0007669"/>
    <property type="project" value="TreeGrafter"/>
</dbReference>
<evidence type="ECO:0000256" key="8">
    <source>
        <dbReference type="ARBA" id="ARBA00023170"/>
    </source>
</evidence>
<evidence type="ECO:0000256" key="4">
    <source>
        <dbReference type="ARBA" id="ARBA00022692"/>
    </source>
</evidence>
<gene>
    <name evidence="14" type="ORF">KK062_21490</name>
</gene>
<dbReference type="SUPFAM" id="SSF49464">
    <property type="entry name" value="Carboxypeptidase regulatory domain-like"/>
    <property type="match status" value="1"/>
</dbReference>
<evidence type="ECO:0000256" key="3">
    <source>
        <dbReference type="ARBA" id="ARBA00022452"/>
    </source>
</evidence>
<evidence type="ECO:0000256" key="11">
    <source>
        <dbReference type="RuleBase" id="RU003357"/>
    </source>
</evidence>
<evidence type="ECO:0000259" key="13">
    <source>
        <dbReference type="Pfam" id="PF07715"/>
    </source>
</evidence>
<keyword evidence="5" id="KW-0732">Signal</keyword>
<keyword evidence="15" id="KW-1185">Reference proteome</keyword>
<dbReference type="InterPro" id="IPR008969">
    <property type="entry name" value="CarboxyPept-like_regulatory"/>
</dbReference>
<evidence type="ECO:0000256" key="10">
    <source>
        <dbReference type="PROSITE-ProRule" id="PRU01360"/>
    </source>
</evidence>
<dbReference type="InterPro" id="IPR039426">
    <property type="entry name" value="TonB-dep_rcpt-like"/>
</dbReference>
<dbReference type="Gene3D" id="2.40.170.20">
    <property type="entry name" value="TonB-dependent receptor, beta-barrel domain"/>
    <property type="match status" value="1"/>
</dbReference>
<dbReference type="Pfam" id="PF07715">
    <property type="entry name" value="Plug"/>
    <property type="match status" value="1"/>
</dbReference>
<dbReference type="InterPro" id="IPR000531">
    <property type="entry name" value="Beta-barrel_TonB"/>
</dbReference>
<dbReference type="GO" id="GO:0015344">
    <property type="term" value="F:siderophore uptake transmembrane transporter activity"/>
    <property type="evidence" value="ECO:0007669"/>
    <property type="project" value="TreeGrafter"/>
</dbReference>
<dbReference type="PANTHER" id="PTHR30069:SF29">
    <property type="entry name" value="HEMOGLOBIN AND HEMOGLOBIN-HAPTOGLOBIN-BINDING PROTEIN 1-RELATED"/>
    <property type="match status" value="1"/>
</dbReference>
<dbReference type="InterPro" id="IPR012910">
    <property type="entry name" value="Plug_dom"/>
</dbReference>
<reference evidence="14 15" key="1">
    <citation type="submission" date="2021-05" db="EMBL/GenBank/DDBJ databases">
        <title>A Polyphasic approach of four new species of the genus Ohtaekwangia: Ohtaekwangia histidinii sp. nov., Ohtaekwangia cretensis sp. nov., Ohtaekwangia indiensis sp. nov., Ohtaekwangia reichenbachii sp. nov. from diverse environment.</title>
        <authorList>
            <person name="Octaviana S."/>
        </authorList>
    </citation>
    <scope>NUCLEOTIDE SEQUENCE [LARGE SCALE GENOMIC DNA]</scope>
    <source>
        <strain evidence="14 15">PWU5</strain>
    </source>
</reference>
<evidence type="ECO:0000256" key="2">
    <source>
        <dbReference type="ARBA" id="ARBA00022448"/>
    </source>
</evidence>
<protein>
    <submittedName>
        <fullName evidence="14">TonB-dependent receptor</fullName>
    </submittedName>
</protein>
<feature type="domain" description="TonB-dependent receptor plug" evidence="13">
    <location>
        <begin position="100"/>
        <end position="197"/>
    </location>
</feature>
<comment type="caution">
    <text evidence="14">The sequence shown here is derived from an EMBL/GenBank/DDBJ whole genome shotgun (WGS) entry which is preliminary data.</text>
</comment>
<comment type="similarity">
    <text evidence="10 11">Belongs to the TonB-dependent receptor family.</text>
</comment>
<dbReference type="SUPFAM" id="SSF56935">
    <property type="entry name" value="Porins"/>
    <property type="match status" value="1"/>
</dbReference>
<name>A0AAP2E144_9BACT</name>
<evidence type="ECO:0000256" key="1">
    <source>
        <dbReference type="ARBA" id="ARBA00004571"/>
    </source>
</evidence>
<dbReference type="Pfam" id="PF13715">
    <property type="entry name" value="CarbopepD_reg_2"/>
    <property type="match status" value="1"/>
</dbReference>
<dbReference type="Proteomes" id="UP001319080">
    <property type="component" value="Unassembled WGS sequence"/>
</dbReference>
<sequence length="785" mass="89062">MDLSGNPVPGTSLFVSGTAGTGTMSDENGKFLIKGVKTGKIKLHVTAVGFAAQTHELKIEKEKTLSFNVTLTSAETELSEVVVEGKSENQVRMEEIRTSGFHTSVIDLKTYNNMTTDVNQVLKRTAGLVIRESGGMGSDFTFRINGLAGKIYIDDVPMDQYGSSMTLNNIPVNLVDRIEVYKGVVPAHLGSDAMGGAVNIITKQRTRKFLDISQSYGSFNTHQTAITGGIRDKKTGLKARASAYYNFSDNNYRMYSDPEYDVVLNVVRKDPDAASDVYRYVPIDKARRFHDRYWSVMGEMEIGFEKVKWADWFTVGLTYSENMKQVQTGATINAVRGGAWTENRYIMPTVKYRKENFLIKGLYANLYANYSRSTDNIRDTARYNYDWGGTWVANASGKPLDEIHNRLIDDSFVGRANFNYDLDQELNHSLNLNYTFSTTKRHTYDLMRANPDQIETSGLPKRLGKHIVGLSWQGQWFNKKLISVLSVKYYGMDTRVAIDNREFDETGKPIGGEINTTANLFNYPSGSLALRYRLTPELGIKASVERGYNLPETTSLFGDGRFVLANYDLTPERSDNFNAGFYYNHFFGDHFINIDAAGFYRNSENYILAQVLPDNIYSQSRNFPGVLLYGAEAEVKYGYKDIVSLSLNGTYDKAIDSWKYTDSTNSKLSLTYHEQLPNRPWAYGNANLSLGKKDLIGKDTRLQLSYLYQNIHWFYMTWAKLGHPSSLNYVPAQTIHTVILTYSWKKDIYNISFEARNLTDERAYDSFRLQKPGRAFYVKFRVSIM</sequence>
<dbReference type="Gene3D" id="2.60.40.1120">
    <property type="entry name" value="Carboxypeptidase-like, regulatory domain"/>
    <property type="match status" value="1"/>
</dbReference>
<dbReference type="InterPro" id="IPR037066">
    <property type="entry name" value="Plug_dom_sf"/>
</dbReference>
<dbReference type="PANTHER" id="PTHR30069">
    <property type="entry name" value="TONB-DEPENDENT OUTER MEMBRANE RECEPTOR"/>
    <property type="match status" value="1"/>
</dbReference>
<keyword evidence="3 10" id="KW-1134">Transmembrane beta strand</keyword>
<keyword evidence="4 10" id="KW-0812">Transmembrane</keyword>
<evidence type="ECO:0000256" key="9">
    <source>
        <dbReference type="ARBA" id="ARBA00023237"/>
    </source>
</evidence>
<comment type="subcellular location">
    <subcellularLocation>
        <location evidence="1 10">Cell outer membrane</location>
        <topology evidence="1 10">Multi-pass membrane protein</topology>
    </subcellularLocation>
</comment>
<evidence type="ECO:0000259" key="12">
    <source>
        <dbReference type="Pfam" id="PF00593"/>
    </source>
</evidence>
<dbReference type="InterPro" id="IPR036942">
    <property type="entry name" value="Beta-barrel_TonB_sf"/>
</dbReference>